<dbReference type="GO" id="GO:0000463">
    <property type="term" value="P:maturation of LSU-rRNA from tricistronic rRNA transcript (SSU-rRNA, 5.8S rRNA, LSU-rRNA)"/>
    <property type="evidence" value="ECO:0007669"/>
    <property type="project" value="TreeGrafter"/>
</dbReference>
<feature type="region of interest" description="Disordered" evidence="6">
    <location>
        <begin position="124"/>
        <end position="154"/>
    </location>
</feature>
<dbReference type="InterPro" id="IPR012677">
    <property type="entry name" value="Nucleotide-bd_a/b_plait_sf"/>
</dbReference>
<dbReference type="AlphaFoldDB" id="A0A1B0FM39"/>
<name>A0A1B0FM39_GLOMM</name>
<dbReference type="PANTHER" id="PTHR23236:SF25">
    <property type="entry name" value="RNA-BINDING PROTEIN 34"/>
    <property type="match status" value="1"/>
</dbReference>
<keyword evidence="9" id="KW-1185">Reference proteome</keyword>
<feature type="region of interest" description="Disordered" evidence="6">
    <location>
        <begin position="540"/>
        <end position="565"/>
    </location>
</feature>
<dbReference type="CDD" id="cd12394">
    <property type="entry name" value="RRM1_RBM34"/>
    <property type="match status" value="1"/>
</dbReference>
<feature type="compositionally biased region" description="Basic and acidic residues" evidence="6">
    <location>
        <begin position="124"/>
        <end position="141"/>
    </location>
</feature>
<feature type="compositionally biased region" description="Basic and acidic residues" evidence="6">
    <location>
        <begin position="249"/>
        <end position="258"/>
    </location>
</feature>
<dbReference type="GO" id="GO:0005730">
    <property type="term" value="C:nucleolus"/>
    <property type="evidence" value="ECO:0007669"/>
    <property type="project" value="UniProtKB-SubCell"/>
</dbReference>
<dbReference type="GO" id="GO:0019843">
    <property type="term" value="F:rRNA binding"/>
    <property type="evidence" value="ECO:0007669"/>
    <property type="project" value="TreeGrafter"/>
</dbReference>
<feature type="compositionally biased region" description="Basic residues" evidence="6">
    <location>
        <begin position="24"/>
        <end position="34"/>
    </location>
</feature>
<feature type="compositionally biased region" description="Polar residues" evidence="6">
    <location>
        <begin position="259"/>
        <end position="290"/>
    </location>
</feature>
<evidence type="ECO:0000256" key="4">
    <source>
        <dbReference type="ARBA" id="ARBA00023242"/>
    </source>
</evidence>
<evidence type="ECO:0000259" key="7">
    <source>
        <dbReference type="PROSITE" id="PS50102"/>
    </source>
</evidence>
<feature type="region of interest" description="Disordered" evidence="6">
    <location>
        <begin position="173"/>
        <end position="208"/>
    </location>
</feature>
<dbReference type="InterPro" id="IPR000504">
    <property type="entry name" value="RRM_dom"/>
</dbReference>
<dbReference type="Proteomes" id="UP000092444">
    <property type="component" value="Unassembled WGS sequence"/>
</dbReference>
<evidence type="ECO:0000313" key="9">
    <source>
        <dbReference type="Proteomes" id="UP000092444"/>
    </source>
</evidence>
<dbReference type="PROSITE" id="PS50102">
    <property type="entry name" value="RRM"/>
    <property type="match status" value="2"/>
</dbReference>
<dbReference type="EMBL" id="CCAG010005444">
    <property type="status" value="NOT_ANNOTATED_CDS"/>
    <property type="molecule type" value="Genomic_DNA"/>
</dbReference>
<dbReference type="PANTHER" id="PTHR23236">
    <property type="entry name" value="EUKARYOTIC TRANSLATION INITIATION FACTOR 4B/4H"/>
    <property type="match status" value="1"/>
</dbReference>
<feature type="region of interest" description="Disordered" evidence="6">
    <location>
        <begin position="243"/>
        <end position="312"/>
    </location>
</feature>
<feature type="compositionally biased region" description="Basic and acidic residues" evidence="6">
    <location>
        <begin position="59"/>
        <end position="96"/>
    </location>
</feature>
<evidence type="ECO:0000256" key="5">
    <source>
        <dbReference type="PROSITE-ProRule" id="PRU00176"/>
    </source>
</evidence>
<accession>A0A1B0FM39</accession>
<dbReference type="Gene3D" id="3.30.70.330">
    <property type="match status" value="2"/>
</dbReference>
<evidence type="ECO:0000313" key="8">
    <source>
        <dbReference type="EnsemblMetazoa" id="GMOY004907-PA"/>
    </source>
</evidence>
<organism evidence="8 9">
    <name type="scientific">Glossina morsitans morsitans</name>
    <name type="common">Savannah tsetse fly</name>
    <dbReference type="NCBI Taxonomy" id="37546"/>
    <lineage>
        <taxon>Eukaryota</taxon>
        <taxon>Metazoa</taxon>
        <taxon>Ecdysozoa</taxon>
        <taxon>Arthropoda</taxon>
        <taxon>Hexapoda</taxon>
        <taxon>Insecta</taxon>
        <taxon>Pterygota</taxon>
        <taxon>Neoptera</taxon>
        <taxon>Endopterygota</taxon>
        <taxon>Diptera</taxon>
        <taxon>Brachycera</taxon>
        <taxon>Muscomorpha</taxon>
        <taxon>Hippoboscoidea</taxon>
        <taxon>Glossinidae</taxon>
        <taxon>Glossina</taxon>
    </lineage>
</organism>
<feature type="compositionally biased region" description="Basic and acidic residues" evidence="6">
    <location>
        <begin position="199"/>
        <end position="208"/>
    </location>
</feature>
<evidence type="ECO:0000256" key="6">
    <source>
        <dbReference type="SAM" id="MobiDB-lite"/>
    </source>
</evidence>
<evidence type="ECO:0000256" key="1">
    <source>
        <dbReference type="ARBA" id="ARBA00004604"/>
    </source>
</evidence>
<feature type="domain" description="RRM" evidence="7">
    <location>
        <begin position="355"/>
        <end position="441"/>
    </location>
</feature>
<evidence type="ECO:0000256" key="2">
    <source>
        <dbReference type="ARBA" id="ARBA00007077"/>
    </source>
</evidence>
<keyword evidence="4" id="KW-0539">Nucleus</keyword>
<reference evidence="8" key="1">
    <citation type="submission" date="2020-05" db="UniProtKB">
        <authorList>
            <consortium name="EnsemblMetazoa"/>
        </authorList>
    </citation>
    <scope>IDENTIFICATION</scope>
    <source>
        <strain evidence="8">Yale</strain>
    </source>
</reference>
<comment type="similarity">
    <text evidence="2">Belongs to the RRM RBM34 family.</text>
</comment>
<sequence length="607" mass="68816">MKKSRNDELKLDEGGKQLLQNGKITKKKEKLRKKPPQEVGANTLQQLSSMKAKNELLEAKKMHNSRKEINLKQLRRGETETGKKSSGDIEKKESAADKSNLSKVNYDDIALKNTIAEKKLRTEGDKSDKIVQNKSTNDKDGNLNAGGMKKFKKKKAKKIIKTEANEDKLDDINDKKMTIESPNPAGMKKFKKKKVKKLPKTENNEGKLDNIKDKKTAIGIKENLSADQIKLLEKKKAKKLAQRQKKELKRLQLKEQKPENVSSLNKPSGQDYASQPSNKVKNPNILNLKNVNMDKPLDQNGNEENKEATMINRTKSKSLIDIRLAKKQRRAEKREKLKMQIREEILLRDPAIEAATVFVGNLPVNAKRAQLLRLFKDYGPVNSVRIRMANGQIWKNNKMRREAGSLNAYIVLKDSEAAERALALNGTEFKGNHLRITRTDITDICKAPTNAKRTVFVGNLKYSATENALREIFSSCGEIDYIRCLQGGEKGCKGVAYVCFKSPDAVGLALELDETMLDERPIHVERYNINKQQTAREARATNIKNDSNQSTGKNRTLQKSDDIKQKKNEFKGVKIDIAMKKKLKQKKKKPNDEMLKLAKKIAPIPKK</sequence>
<feature type="compositionally biased region" description="Basic and acidic residues" evidence="6">
    <location>
        <begin position="1"/>
        <end position="15"/>
    </location>
</feature>
<feature type="compositionally biased region" description="Polar residues" evidence="6">
    <location>
        <begin position="542"/>
        <end position="557"/>
    </location>
</feature>
<proteinExistence type="inferred from homology"/>
<feature type="region of interest" description="Disordered" evidence="6">
    <location>
        <begin position="581"/>
        <end position="607"/>
    </location>
</feature>
<protein>
    <recommendedName>
        <fullName evidence="7">RRM domain-containing protein</fullName>
    </recommendedName>
</protein>
<dbReference type="VEuPathDB" id="VectorBase:GMOY004907"/>
<dbReference type="STRING" id="37546.A0A1B0FM39"/>
<dbReference type="SMART" id="SM00360">
    <property type="entry name" value="RRM"/>
    <property type="match status" value="2"/>
</dbReference>
<evidence type="ECO:0000256" key="3">
    <source>
        <dbReference type="ARBA" id="ARBA00022884"/>
    </source>
</evidence>
<comment type="subcellular location">
    <subcellularLocation>
        <location evidence="1">Nucleus</location>
        <location evidence="1">Nucleolus</location>
    </subcellularLocation>
</comment>
<dbReference type="InterPro" id="IPR035979">
    <property type="entry name" value="RBD_domain_sf"/>
</dbReference>
<feature type="region of interest" description="Disordered" evidence="6">
    <location>
        <begin position="1"/>
        <end position="43"/>
    </location>
</feature>
<feature type="compositionally biased region" description="Basic residues" evidence="6">
    <location>
        <begin position="188"/>
        <end position="198"/>
    </location>
</feature>
<dbReference type="Pfam" id="PF00076">
    <property type="entry name" value="RRM_1"/>
    <property type="match status" value="2"/>
</dbReference>
<feature type="domain" description="RRM" evidence="7">
    <location>
        <begin position="453"/>
        <end position="529"/>
    </location>
</feature>
<keyword evidence="3 5" id="KW-0694">RNA-binding</keyword>
<feature type="region of interest" description="Disordered" evidence="6">
    <location>
        <begin position="59"/>
        <end position="100"/>
    </location>
</feature>
<dbReference type="SUPFAM" id="SSF54928">
    <property type="entry name" value="RNA-binding domain, RBD"/>
    <property type="match status" value="2"/>
</dbReference>
<dbReference type="EnsemblMetazoa" id="GMOY004907-RA">
    <property type="protein sequence ID" value="GMOY004907-PA"/>
    <property type="gene ID" value="GMOY004907"/>
</dbReference>